<reference evidence="13 14" key="1">
    <citation type="submission" date="2019-02" db="EMBL/GenBank/DDBJ databases">
        <title>Deep-cultivation of Planctomycetes and their phenomic and genomic characterization uncovers novel biology.</title>
        <authorList>
            <person name="Wiegand S."/>
            <person name="Jogler M."/>
            <person name="Boedeker C."/>
            <person name="Pinto D."/>
            <person name="Vollmers J."/>
            <person name="Rivas-Marin E."/>
            <person name="Kohn T."/>
            <person name="Peeters S.H."/>
            <person name="Heuer A."/>
            <person name="Rast P."/>
            <person name="Oberbeckmann S."/>
            <person name="Bunk B."/>
            <person name="Jeske O."/>
            <person name="Meyerdierks A."/>
            <person name="Storesund J.E."/>
            <person name="Kallscheuer N."/>
            <person name="Luecker S."/>
            <person name="Lage O.M."/>
            <person name="Pohl T."/>
            <person name="Merkel B.J."/>
            <person name="Hornburger P."/>
            <person name="Mueller R.-W."/>
            <person name="Bruemmer F."/>
            <person name="Labrenz M."/>
            <person name="Spormann A.M."/>
            <person name="Op den Camp H."/>
            <person name="Overmann J."/>
            <person name="Amann R."/>
            <person name="Jetten M.S.M."/>
            <person name="Mascher T."/>
            <person name="Medema M.H."/>
            <person name="Devos D.P."/>
            <person name="Kaster A.-K."/>
            <person name="Ovreas L."/>
            <person name="Rohde M."/>
            <person name="Galperin M.Y."/>
            <person name="Jogler C."/>
        </authorList>
    </citation>
    <scope>NUCLEOTIDE SEQUENCE [LARGE SCALE GENOMIC DNA]</scope>
    <source>
        <strain evidence="13 14">ElP</strain>
    </source>
</reference>
<organism evidence="13 14">
    <name type="scientific">Tautonia plasticadhaerens</name>
    <dbReference type="NCBI Taxonomy" id="2527974"/>
    <lineage>
        <taxon>Bacteria</taxon>
        <taxon>Pseudomonadati</taxon>
        <taxon>Planctomycetota</taxon>
        <taxon>Planctomycetia</taxon>
        <taxon>Isosphaerales</taxon>
        <taxon>Isosphaeraceae</taxon>
        <taxon>Tautonia</taxon>
    </lineage>
</organism>
<dbReference type="Proteomes" id="UP000317835">
    <property type="component" value="Chromosome"/>
</dbReference>
<dbReference type="EC" id="2.7.7.18" evidence="11"/>
<accession>A0A518GYK6</accession>
<sequence length="203" mass="22130">MRLGLFGGTFDPIHLGHLVLAESCREALGLDAVWFVVAGQPPHKQGGRTPVADRVEMARIAVSGNPRFEASEVEARSPGPHYTYRTLEAVSRDRPGDELFFLVGGDSLADLPTWREPGLVMERATVVAVGRHGSVEPPGEAIRAIVEAHPAARPIERVDAPRIEVASRDLRKRVAEGRSIRYLVPRGVEAYIEARGLYRSAPG</sequence>
<comment type="similarity">
    <text evidence="3 11">Belongs to the NadD family.</text>
</comment>
<evidence type="ECO:0000259" key="12">
    <source>
        <dbReference type="Pfam" id="PF01467"/>
    </source>
</evidence>
<comment type="catalytic activity">
    <reaction evidence="10 11">
        <text>nicotinate beta-D-ribonucleotide + ATP + H(+) = deamido-NAD(+) + diphosphate</text>
        <dbReference type="Rhea" id="RHEA:22860"/>
        <dbReference type="ChEBI" id="CHEBI:15378"/>
        <dbReference type="ChEBI" id="CHEBI:30616"/>
        <dbReference type="ChEBI" id="CHEBI:33019"/>
        <dbReference type="ChEBI" id="CHEBI:57502"/>
        <dbReference type="ChEBI" id="CHEBI:58437"/>
        <dbReference type="EC" id="2.7.7.18"/>
    </reaction>
</comment>
<dbReference type="InterPro" id="IPR005248">
    <property type="entry name" value="NadD/NMNAT"/>
</dbReference>
<dbReference type="InterPro" id="IPR004821">
    <property type="entry name" value="Cyt_trans-like"/>
</dbReference>
<dbReference type="NCBIfam" id="TIGR00482">
    <property type="entry name" value="nicotinate (nicotinamide) nucleotide adenylyltransferase"/>
    <property type="match status" value="1"/>
</dbReference>
<evidence type="ECO:0000256" key="11">
    <source>
        <dbReference type="HAMAP-Rule" id="MF_00244"/>
    </source>
</evidence>
<evidence type="ECO:0000256" key="2">
    <source>
        <dbReference type="ARBA" id="ARBA00005019"/>
    </source>
</evidence>
<keyword evidence="8 11" id="KW-0067">ATP-binding</keyword>
<evidence type="ECO:0000256" key="3">
    <source>
        <dbReference type="ARBA" id="ARBA00009014"/>
    </source>
</evidence>
<dbReference type="CDD" id="cd02165">
    <property type="entry name" value="NMNAT"/>
    <property type="match status" value="1"/>
</dbReference>
<dbReference type="GO" id="GO:0009435">
    <property type="term" value="P:NAD+ biosynthetic process"/>
    <property type="evidence" value="ECO:0007669"/>
    <property type="project" value="UniProtKB-UniRule"/>
</dbReference>
<dbReference type="SUPFAM" id="SSF52374">
    <property type="entry name" value="Nucleotidylyl transferase"/>
    <property type="match status" value="1"/>
</dbReference>
<protein>
    <recommendedName>
        <fullName evidence="11">Probable nicotinate-nucleotide adenylyltransferase</fullName>
        <ecNumber evidence="11">2.7.7.18</ecNumber>
    </recommendedName>
    <alternativeName>
        <fullName evidence="11">Deamido-NAD(+) diphosphorylase</fullName>
    </alternativeName>
    <alternativeName>
        <fullName evidence="11">Deamido-NAD(+) pyrophosphorylase</fullName>
    </alternativeName>
    <alternativeName>
        <fullName evidence="11">Nicotinate mononucleotide adenylyltransferase</fullName>
        <shortName evidence="11">NaMN adenylyltransferase</shortName>
    </alternativeName>
</protein>
<evidence type="ECO:0000256" key="4">
    <source>
        <dbReference type="ARBA" id="ARBA00022642"/>
    </source>
</evidence>
<keyword evidence="5 11" id="KW-0808">Transferase</keyword>
<evidence type="ECO:0000256" key="6">
    <source>
        <dbReference type="ARBA" id="ARBA00022695"/>
    </source>
</evidence>
<dbReference type="EMBL" id="CP036426">
    <property type="protein sequence ID" value="QDV33685.1"/>
    <property type="molecule type" value="Genomic_DNA"/>
</dbReference>
<dbReference type="HAMAP" id="MF_00244">
    <property type="entry name" value="NaMN_adenylyltr"/>
    <property type="match status" value="1"/>
</dbReference>
<comment type="pathway">
    <text evidence="2 11">Cofactor biosynthesis; NAD(+) biosynthesis; deamido-NAD(+) from nicotinate D-ribonucleotide: step 1/1.</text>
</comment>
<dbReference type="PANTHER" id="PTHR39321">
    <property type="entry name" value="NICOTINATE-NUCLEOTIDE ADENYLYLTRANSFERASE-RELATED"/>
    <property type="match status" value="1"/>
</dbReference>
<feature type="domain" description="Cytidyltransferase-like" evidence="12">
    <location>
        <begin position="5"/>
        <end position="142"/>
    </location>
</feature>
<dbReference type="KEGG" id="tpla:ElP_15610"/>
<gene>
    <name evidence="11 13" type="primary">nadD</name>
    <name evidence="13" type="ORF">ElP_15610</name>
</gene>
<evidence type="ECO:0000313" key="14">
    <source>
        <dbReference type="Proteomes" id="UP000317835"/>
    </source>
</evidence>
<dbReference type="NCBIfam" id="NF000840">
    <property type="entry name" value="PRK00071.1-3"/>
    <property type="match status" value="1"/>
</dbReference>
<dbReference type="RefSeq" id="WP_145268029.1">
    <property type="nucleotide sequence ID" value="NZ_CP036426.1"/>
</dbReference>
<name>A0A518GYK6_9BACT</name>
<dbReference type="UniPathway" id="UPA00253">
    <property type="reaction ID" value="UER00332"/>
</dbReference>
<dbReference type="PANTHER" id="PTHR39321:SF3">
    <property type="entry name" value="PHOSPHOPANTETHEINE ADENYLYLTRANSFERASE"/>
    <property type="match status" value="1"/>
</dbReference>
<dbReference type="GO" id="GO:0004515">
    <property type="term" value="F:nicotinate-nucleotide adenylyltransferase activity"/>
    <property type="evidence" value="ECO:0007669"/>
    <property type="project" value="UniProtKB-UniRule"/>
</dbReference>
<evidence type="ECO:0000256" key="7">
    <source>
        <dbReference type="ARBA" id="ARBA00022741"/>
    </source>
</evidence>
<dbReference type="InterPro" id="IPR014729">
    <property type="entry name" value="Rossmann-like_a/b/a_fold"/>
</dbReference>
<dbReference type="OrthoDB" id="5295945at2"/>
<dbReference type="AlphaFoldDB" id="A0A518GYK6"/>
<evidence type="ECO:0000256" key="1">
    <source>
        <dbReference type="ARBA" id="ARBA00002324"/>
    </source>
</evidence>
<comment type="function">
    <text evidence="1 11">Catalyzes the reversible adenylation of nicotinate mononucleotide (NaMN) to nicotinic acid adenine dinucleotide (NaAD).</text>
</comment>
<proteinExistence type="inferred from homology"/>
<dbReference type="GO" id="GO:0005524">
    <property type="term" value="F:ATP binding"/>
    <property type="evidence" value="ECO:0007669"/>
    <property type="project" value="UniProtKB-KW"/>
</dbReference>
<dbReference type="Gene3D" id="3.40.50.620">
    <property type="entry name" value="HUPs"/>
    <property type="match status" value="1"/>
</dbReference>
<keyword evidence="9 11" id="KW-0520">NAD</keyword>
<dbReference type="Pfam" id="PF01467">
    <property type="entry name" value="CTP_transf_like"/>
    <property type="match status" value="1"/>
</dbReference>
<evidence type="ECO:0000313" key="13">
    <source>
        <dbReference type="EMBL" id="QDV33685.1"/>
    </source>
</evidence>
<keyword evidence="6 11" id="KW-0548">Nucleotidyltransferase</keyword>
<dbReference type="NCBIfam" id="TIGR00125">
    <property type="entry name" value="cyt_tran_rel"/>
    <property type="match status" value="1"/>
</dbReference>
<keyword evidence="7 11" id="KW-0547">Nucleotide-binding</keyword>
<keyword evidence="14" id="KW-1185">Reference proteome</keyword>
<evidence type="ECO:0000256" key="8">
    <source>
        <dbReference type="ARBA" id="ARBA00022840"/>
    </source>
</evidence>
<evidence type="ECO:0000256" key="5">
    <source>
        <dbReference type="ARBA" id="ARBA00022679"/>
    </source>
</evidence>
<evidence type="ECO:0000256" key="9">
    <source>
        <dbReference type="ARBA" id="ARBA00023027"/>
    </source>
</evidence>
<keyword evidence="4 11" id="KW-0662">Pyridine nucleotide biosynthesis</keyword>
<evidence type="ECO:0000256" key="10">
    <source>
        <dbReference type="ARBA" id="ARBA00048721"/>
    </source>
</evidence>